<feature type="domain" description="Glycosyltransferase 2-like" evidence="6">
    <location>
        <begin position="3"/>
        <end position="54"/>
    </location>
</feature>
<sequence>MISIIIPVLNEADTIGKLIHHINQNTLASNISEIIIVDGGSTDGTQEVVNKILDVTSSESEMSHKEATETNFESSAKVINPKTSSTSQNQSKIVLVNSEKGRAKQMNLGAKHANGSILYFLHADSFPPKNFDQLIINEVNNGNKAGCFRMQFDSNHWWLRLASWLTQFSWRACRGGDQSQFITRTLFDDIGGYDENYIIYEDNILINELYARNEFVVINKKLKTSARMYNKHGIWKVQYHFWTIYIKKMFGAPADDMLFYYKKHLG</sequence>
<dbReference type="EMBL" id="JABRWQ010000001">
    <property type="protein sequence ID" value="NRD21750.1"/>
    <property type="molecule type" value="Genomic_DNA"/>
</dbReference>
<dbReference type="Pfam" id="PF00535">
    <property type="entry name" value="Glycos_transf_2"/>
    <property type="match status" value="2"/>
</dbReference>
<evidence type="ECO:0000256" key="5">
    <source>
        <dbReference type="ARBA" id="ARBA00023136"/>
    </source>
</evidence>
<dbReference type="InterPro" id="IPR029044">
    <property type="entry name" value="Nucleotide-diphossugar_trans"/>
</dbReference>
<evidence type="ECO:0000313" key="8">
    <source>
        <dbReference type="Proteomes" id="UP000805085"/>
    </source>
</evidence>
<protein>
    <submittedName>
        <fullName evidence="7">Glycosyltransferase family 2 protein</fullName>
    </submittedName>
</protein>
<comment type="caution">
    <text evidence="7">The sequence shown here is derived from an EMBL/GenBank/DDBJ whole genome shotgun (WGS) entry which is preliminary data.</text>
</comment>
<name>A0ABX2E072_9FLAO</name>
<proteinExistence type="predicted"/>
<dbReference type="RefSeq" id="WP_173299423.1">
    <property type="nucleotide sequence ID" value="NZ_JABRWQ010000001.1"/>
</dbReference>
<keyword evidence="4" id="KW-0808">Transferase</keyword>
<evidence type="ECO:0000313" key="7">
    <source>
        <dbReference type="EMBL" id="NRD21750.1"/>
    </source>
</evidence>
<evidence type="ECO:0000256" key="2">
    <source>
        <dbReference type="ARBA" id="ARBA00022475"/>
    </source>
</evidence>
<dbReference type="InterPro" id="IPR026461">
    <property type="entry name" value="Trfase_2_rSAM/seldom_assoc"/>
</dbReference>
<keyword evidence="3" id="KW-0328">Glycosyltransferase</keyword>
<keyword evidence="8" id="KW-1185">Reference proteome</keyword>
<accession>A0ABX2E072</accession>
<dbReference type="InterPro" id="IPR001173">
    <property type="entry name" value="Glyco_trans_2-like"/>
</dbReference>
<keyword evidence="2" id="KW-1003">Cell membrane</keyword>
<gene>
    <name evidence="7" type="ORF">HNV10_00760</name>
</gene>
<evidence type="ECO:0000256" key="3">
    <source>
        <dbReference type="ARBA" id="ARBA00022676"/>
    </source>
</evidence>
<evidence type="ECO:0000259" key="6">
    <source>
        <dbReference type="Pfam" id="PF00535"/>
    </source>
</evidence>
<evidence type="ECO:0000256" key="1">
    <source>
        <dbReference type="ARBA" id="ARBA00004236"/>
    </source>
</evidence>
<feature type="domain" description="Glycosyltransferase 2-like" evidence="6">
    <location>
        <begin position="89"/>
        <end position="188"/>
    </location>
</feature>
<dbReference type="PANTHER" id="PTHR43646">
    <property type="entry name" value="GLYCOSYLTRANSFERASE"/>
    <property type="match status" value="1"/>
</dbReference>
<dbReference type="PANTHER" id="PTHR43646:SF2">
    <property type="entry name" value="GLYCOSYLTRANSFERASE 2-LIKE DOMAIN-CONTAINING PROTEIN"/>
    <property type="match status" value="1"/>
</dbReference>
<keyword evidence="5" id="KW-0472">Membrane</keyword>
<dbReference type="CDD" id="cd02522">
    <property type="entry name" value="GT_2_like_a"/>
    <property type="match status" value="1"/>
</dbReference>
<dbReference type="SUPFAM" id="SSF53448">
    <property type="entry name" value="Nucleotide-diphospho-sugar transferases"/>
    <property type="match status" value="1"/>
</dbReference>
<evidence type="ECO:0000256" key="4">
    <source>
        <dbReference type="ARBA" id="ARBA00022679"/>
    </source>
</evidence>
<organism evidence="7 8">
    <name type="scientific">Winogradskyella litoriviva</name>
    <dbReference type="NCBI Taxonomy" id="1220182"/>
    <lineage>
        <taxon>Bacteria</taxon>
        <taxon>Pseudomonadati</taxon>
        <taxon>Bacteroidota</taxon>
        <taxon>Flavobacteriia</taxon>
        <taxon>Flavobacteriales</taxon>
        <taxon>Flavobacteriaceae</taxon>
        <taxon>Winogradskyella</taxon>
    </lineage>
</organism>
<comment type="subcellular location">
    <subcellularLocation>
        <location evidence="1">Cell membrane</location>
    </subcellularLocation>
</comment>
<dbReference type="Proteomes" id="UP000805085">
    <property type="component" value="Unassembled WGS sequence"/>
</dbReference>
<dbReference type="Gene3D" id="3.90.550.10">
    <property type="entry name" value="Spore Coat Polysaccharide Biosynthesis Protein SpsA, Chain A"/>
    <property type="match status" value="1"/>
</dbReference>
<reference evidence="7 8" key="1">
    <citation type="journal article" date="2015" name="Int. J. Syst. Evol. Microbiol.">
        <title>Winogradskyella litoriviva sp. nov., isolated from coastal seawater.</title>
        <authorList>
            <person name="Nedashkovskaya O.I."/>
            <person name="Kukhlevskiy A.D."/>
            <person name="Zhukova N.V."/>
            <person name="Kim S.J."/>
            <person name="Rhee S.K."/>
            <person name="Mikhailov V.V."/>
        </authorList>
    </citation>
    <scope>NUCLEOTIDE SEQUENCE [LARGE SCALE GENOMIC DNA]</scope>
    <source>
        <strain evidence="7 8">KMM6491</strain>
    </source>
</reference>